<keyword evidence="6" id="KW-1185">Reference proteome</keyword>
<dbReference type="Gene3D" id="3.40.50.1980">
    <property type="entry name" value="Nitrogenase molybdenum iron protein domain"/>
    <property type="match status" value="2"/>
</dbReference>
<accession>A0A0Q3QPN8</accession>
<dbReference type="EMBL" id="LJIX01000006">
    <property type="protein sequence ID" value="KQL20129.1"/>
    <property type="molecule type" value="Genomic_DNA"/>
</dbReference>
<dbReference type="Proteomes" id="UP000050996">
    <property type="component" value="Unassembled WGS sequence"/>
</dbReference>
<keyword evidence="2" id="KW-0732">Signal</keyword>
<feature type="domain" description="Fe/B12 periplasmic-binding" evidence="4">
    <location>
        <begin position="76"/>
        <end position="335"/>
    </location>
</feature>
<dbReference type="InterPro" id="IPR002491">
    <property type="entry name" value="ABC_transptr_periplasmic_BD"/>
</dbReference>
<dbReference type="PROSITE" id="PS51257">
    <property type="entry name" value="PROKAR_LIPOPROTEIN"/>
    <property type="match status" value="1"/>
</dbReference>
<gene>
    <name evidence="5" type="ORF">AN957_17170</name>
</gene>
<evidence type="ECO:0000259" key="4">
    <source>
        <dbReference type="PROSITE" id="PS50983"/>
    </source>
</evidence>
<feature type="compositionally biased region" description="Basic and acidic residues" evidence="3">
    <location>
        <begin position="28"/>
        <end position="53"/>
    </location>
</feature>
<dbReference type="Pfam" id="PF01497">
    <property type="entry name" value="Peripla_BP_2"/>
    <property type="match status" value="1"/>
</dbReference>
<comment type="caution">
    <text evidence="5">The sequence shown here is derived from an EMBL/GenBank/DDBJ whole genome shotgun (WGS) entry which is preliminary data.</text>
</comment>
<dbReference type="PANTHER" id="PTHR30535">
    <property type="entry name" value="VITAMIN B12-BINDING PROTEIN"/>
    <property type="match status" value="1"/>
</dbReference>
<dbReference type="InterPro" id="IPR054828">
    <property type="entry name" value="Vit_B12_bind_prot"/>
</dbReference>
<evidence type="ECO:0000313" key="5">
    <source>
        <dbReference type="EMBL" id="KQL20129.1"/>
    </source>
</evidence>
<evidence type="ECO:0000256" key="2">
    <source>
        <dbReference type="ARBA" id="ARBA00022729"/>
    </source>
</evidence>
<sequence length="338" mass="37411">MLNRKSFISFAILIILLLTVSGCGKNEASSKEKTNEEHVSEENQEVSKEEKAEQSTPITVTDLADNKVKFEEAPKRIIAFSSGDMETIYALGGEVVGRPTIEGELQVEEAKDVSEIGSTNSINIEKVAELSPDLVIAHKQLNAKDIPALKQLGINVLLTGAQSIDEINQSIEMLGTVMDKEEEATKLMTEINTKIAEFKDLNDEQLRSMIIFGVPGNWMVALPNSLSGNFLEAIGGYNIAKDYPKLEKFPQYAQLNIERIIEADPEAIFLITPGSAEAAKVSFMKEMEKNPSWKNVYAVKNEHFVSLPNHLFGSNPGPRVIESLDYLNKELQKILQGK</sequence>
<reference evidence="5 6" key="1">
    <citation type="submission" date="2015-09" db="EMBL/GenBank/DDBJ databases">
        <title>Genome sequencing project for genomic taxonomy and phylogenomics of Bacillus-like bacteria.</title>
        <authorList>
            <person name="Liu B."/>
            <person name="Wang J."/>
            <person name="Zhu Y."/>
            <person name="Liu G."/>
            <person name="Chen Q."/>
            <person name="Chen Z."/>
            <person name="Lan J."/>
            <person name="Che J."/>
            <person name="Ge C."/>
            <person name="Shi H."/>
            <person name="Pan Z."/>
            <person name="Liu X."/>
        </authorList>
    </citation>
    <scope>NUCLEOTIDE SEQUENCE [LARGE SCALE GENOMIC DNA]</scope>
    <source>
        <strain evidence="5 6">FJAT-18043</strain>
    </source>
</reference>
<comment type="similarity">
    <text evidence="1">Belongs to the bacterial solute-binding protein 8 family.</text>
</comment>
<dbReference type="InterPro" id="IPR050902">
    <property type="entry name" value="ABC_Transporter_SBP"/>
</dbReference>
<dbReference type="STRING" id="1637975.AN957_17170"/>
<dbReference type="RefSeq" id="WP_053476665.1">
    <property type="nucleotide sequence ID" value="NZ_CP041305.1"/>
</dbReference>
<organism evidence="5 6">
    <name type="scientific">Cytobacillus solani</name>
    <dbReference type="NCBI Taxonomy" id="1637975"/>
    <lineage>
        <taxon>Bacteria</taxon>
        <taxon>Bacillati</taxon>
        <taxon>Bacillota</taxon>
        <taxon>Bacilli</taxon>
        <taxon>Bacillales</taxon>
        <taxon>Bacillaceae</taxon>
        <taxon>Cytobacillus</taxon>
    </lineage>
</organism>
<dbReference type="AlphaFoldDB" id="A0A0Q3QPN8"/>
<evidence type="ECO:0000256" key="1">
    <source>
        <dbReference type="ARBA" id="ARBA00008814"/>
    </source>
</evidence>
<dbReference type="SUPFAM" id="SSF53807">
    <property type="entry name" value="Helical backbone' metal receptor"/>
    <property type="match status" value="1"/>
</dbReference>
<evidence type="ECO:0000256" key="3">
    <source>
        <dbReference type="SAM" id="MobiDB-lite"/>
    </source>
</evidence>
<dbReference type="PANTHER" id="PTHR30535:SF34">
    <property type="entry name" value="MOLYBDATE-BINDING PROTEIN MOLA"/>
    <property type="match status" value="1"/>
</dbReference>
<dbReference type="PATRIC" id="fig|1637975.4.peg.3361"/>
<proteinExistence type="inferred from homology"/>
<dbReference type="PROSITE" id="PS50983">
    <property type="entry name" value="FE_B12_PBP"/>
    <property type="match status" value="1"/>
</dbReference>
<protein>
    <recommendedName>
        <fullName evidence="4">Fe/B12 periplasmic-binding domain-containing protein</fullName>
    </recommendedName>
</protein>
<name>A0A0Q3QPN8_9BACI</name>
<dbReference type="GO" id="GO:0071281">
    <property type="term" value="P:cellular response to iron ion"/>
    <property type="evidence" value="ECO:0007669"/>
    <property type="project" value="TreeGrafter"/>
</dbReference>
<evidence type="ECO:0000313" key="6">
    <source>
        <dbReference type="Proteomes" id="UP000050996"/>
    </source>
</evidence>
<dbReference type="NCBIfam" id="NF038402">
    <property type="entry name" value="TroA_like"/>
    <property type="match status" value="1"/>
</dbReference>
<feature type="region of interest" description="Disordered" evidence="3">
    <location>
        <begin position="26"/>
        <end position="58"/>
    </location>
</feature>